<organism evidence="1 2">
    <name type="scientific">Fluviispira multicolorata</name>
    <dbReference type="NCBI Taxonomy" id="2654512"/>
    <lineage>
        <taxon>Bacteria</taxon>
        <taxon>Pseudomonadati</taxon>
        <taxon>Bdellovibrionota</taxon>
        <taxon>Oligoflexia</taxon>
        <taxon>Silvanigrellales</taxon>
        <taxon>Silvanigrellaceae</taxon>
        <taxon>Fluviispira</taxon>
    </lineage>
</organism>
<dbReference type="AlphaFoldDB" id="A0A833JDG3"/>
<protein>
    <submittedName>
        <fullName evidence="1">Uncharacterized protein</fullName>
    </submittedName>
</protein>
<name>A0A833JDG3_9BACT</name>
<comment type="caution">
    <text evidence="1">The sequence shown here is derived from an EMBL/GenBank/DDBJ whole genome shotgun (WGS) entry which is preliminary data.</text>
</comment>
<evidence type="ECO:0000313" key="1">
    <source>
        <dbReference type="EMBL" id="KAB8031893.1"/>
    </source>
</evidence>
<reference evidence="1 2" key="1">
    <citation type="submission" date="2019-10" db="EMBL/GenBank/DDBJ databases">
        <title>New genus of Silvanigrellaceae.</title>
        <authorList>
            <person name="Pitt A."/>
            <person name="Hahn M.W."/>
        </authorList>
    </citation>
    <scope>NUCLEOTIDE SEQUENCE [LARGE SCALE GENOMIC DNA]</scope>
    <source>
        <strain evidence="1 2">33A1-SZDP</strain>
    </source>
</reference>
<proteinExistence type="predicted"/>
<accession>A0A833JDG3</accession>
<evidence type="ECO:0000313" key="2">
    <source>
        <dbReference type="Proteomes" id="UP000442694"/>
    </source>
</evidence>
<sequence>MEKYVFSYVSLISISLLPLLSYADSYMFCVNSDNHFDWKWAPPIPLEEYNHWGFGNPYIPRDEKGIRISGSLDFNKNTHPVLHANVNKENFSKFRAKSFCDKLKKQCLKLGSQYSLIGVAKLSIPAFSWGYISVQYDDATYEDKNGYHIVTRIKKTAACPNWDFPSFPNEGGSLGFFN</sequence>
<dbReference type="Proteomes" id="UP000442694">
    <property type="component" value="Unassembled WGS sequence"/>
</dbReference>
<gene>
    <name evidence="1" type="ORF">GCL57_04415</name>
</gene>
<keyword evidence="2" id="KW-1185">Reference proteome</keyword>
<dbReference type="EMBL" id="WFLN01000005">
    <property type="protein sequence ID" value="KAB8031893.1"/>
    <property type="molecule type" value="Genomic_DNA"/>
</dbReference>
<dbReference type="RefSeq" id="WP_152212068.1">
    <property type="nucleotide sequence ID" value="NZ_WFLN01000005.1"/>
</dbReference>